<dbReference type="Pfam" id="PF13541">
    <property type="entry name" value="ChlI"/>
    <property type="match status" value="1"/>
</dbReference>
<proteinExistence type="inferred from homology"/>
<comment type="caution">
    <text evidence="5">The sequence shown here is derived from an EMBL/GenBank/DDBJ whole genome shotgun (WGS) entry which is preliminary data.</text>
</comment>
<comment type="similarity">
    <text evidence="1">Belongs to the Mg-chelatase subunits D/I family. ComM subfamily.</text>
</comment>
<dbReference type="SMART" id="SM00382">
    <property type="entry name" value="AAA"/>
    <property type="match status" value="1"/>
</dbReference>
<feature type="domain" description="AAA+ ATPase" evidence="4">
    <location>
        <begin position="210"/>
        <end position="393"/>
    </location>
</feature>
<dbReference type="Gene3D" id="3.30.230.10">
    <property type="match status" value="1"/>
</dbReference>
<dbReference type="InterPro" id="IPR001208">
    <property type="entry name" value="MCM_dom"/>
</dbReference>
<dbReference type="SUPFAM" id="SSF52540">
    <property type="entry name" value="P-loop containing nucleoside triphosphate hydrolases"/>
    <property type="match status" value="1"/>
</dbReference>
<protein>
    <submittedName>
        <fullName evidence="5">YifB family Mg chelatase-like AAA ATPase</fullName>
    </submittedName>
</protein>
<dbReference type="InterPro" id="IPR000523">
    <property type="entry name" value="Mg_chelatse_chII-like_cat_dom"/>
</dbReference>
<dbReference type="InterPro" id="IPR003593">
    <property type="entry name" value="AAA+_ATPase"/>
</dbReference>
<dbReference type="GO" id="GO:0003677">
    <property type="term" value="F:DNA binding"/>
    <property type="evidence" value="ECO:0007669"/>
    <property type="project" value="InterPro"/>
</dbReference>
<dbReference type="InterPro" id="IPR027417">
    <property type="entry name" value="P-loop_NTPase"/>
</dbReference>
<dbReference type="InterPro" id="IPR004482">
    <property type="entry name" value="Mg_chelat-rel"/>
</dbReference>
<dbReference type="PANTHER" id="PTHR32039:SF7">
    <property type="entry name" value="COMPETENCE PROTEIN COMM"/>
    <property type="match status" value="1"/>
</dbReference>
<dbReference type="InterPro" id="IPR019762">
    <property type="entry name" value="Dynamin_GTPase_CS"/>
</dbReference>
<reference evidence="5" key="1">
    <citation type="submission" date="2020-08" db="EMBL/GenBank/DDBJ databases">
        <title>Genome public.</title>
        <authorList>
            <person name="Liu C."/>
            <person name="Sun Q."/>
        </authorList>
    </citation>
    <scope>NUCLEOTIDE SEQUENCE</scope>
    <source>
        <strain evidence="5">BX8</strain>
    </source>
</reference>
<dbReference type="InterPro" id="IPR045006">
    <property type="entry name" value="CHLI-like"/>
</dbReference>
<dbReference type="Pfam" id="PF13335">
    <property type="entry name" value="Mg_chelatase_C"/>
    <property type="match status" value="1"/>
</dbReference>
<evidence type="ECO:0000256" key="2">
    <source>
        <dbReference type="ARBA" id="ARBA00022741"/>
    </source>
</evidence>
<dbReference type="Pfam" id="PF01078">
    <property type="entry name" value="Mg_chelatase"/>
    <property type="match status" value="1"/>
</dbReference>
<dbReference type="RefSeq" id="WP_186886670.1">
    <property type="nucleotide sequence ID" value="NZ_JACONZ010000001.1"/>
</dbReference>
<dbReference type="NCBIfam" id="TIGR00368">
    <property type="entry name" value="YifB family Mg chelatase-like AAA ATPase"/>
    <property type="match status" value="1"/>
</dbReference>
<evidence type="ECO:0000256" key="1">
    <source>
        <dbReference type="ARBA" id="ARBA00006354"/>
    </source>
</evidence>
<sequence>MYAKITSLGGLALEGFPVTVEADLSGGLPAFELVGLPDNAVKEARDRVRSALKNNGFTYPVSRITVNLAPADIKKTGPVYDLPVLLAILAASGQLPAPAPDAAFLGELALDGTVRSVNGVLPMALAARAHGVRALFVPADNAPEAAVVEELQVYALHTVRELADHLRGGAPLLPVPPTGFSLSCGGTLPDFADVRGQPEARRALEIAAAGHHNLLLIGPPGTGKSMLAQRLPSILPPMTREEAIETTEIYSVAGQLPRGSGLVTRRPFRSPHHSVSSMGLAGGGSVPRPGEISLAHNGVLFLDELPEFRRDALELLRQPMEDGRVTVSRVAASATFPCGFMLVAAMNPCPCGYFGHPTRQCTCTPSAIDRYLQRISGPLLDRIDLHVEVPPVEYGALSGQEQGETSSEILARVTAARSRQQERYEGAGISCNAQLTPALQRLHCPLTPAADRLLARAFQRMGLSARAYGRVLRVSRTIADLDGAQQIDAPHVSEAIQYRNLDRKYWHSR</sequence>
<name>A0A923I4T8_9FIRM</name>
<dbReference type="AlphaFoldDB" id="A0A923I4T8"/>
<dbReference type="GO" id="GO:0005524">
    <property type="term" value="F:ATP binding"/>
    <property type="evidence" value="ECO:0007669"/>
    <property type="project" value="UniProtKB-KW"/>
</dbReference>
<dbReference type="InterPro" id="IPR014721">
    <property type="entry name" value="Ribsml_uS5_D2-typ_fold_subgr"/>
</dbReference>
<dbReference type="EMBL" id="JACONZ010000001">
    <property type="protein sequence ID" value="MBC5580308.1"/>
    <property type="molecule type" value="Genomic_DNA"/>
</dbReference>
<keyword evidence="6" id="KW-1185">Reference proteome</keyword>
<gene>
    <name evidence="5" type="ORF">H8S23_02195</name>
</gene>
<dbReference type="InterPro" id="IPR020568">
    <property type="entry name" value="Ribosomal_Su5_D2-typ_SF"/>
</dbReference>
<dbReference type="InterPro" id="IPR025158">
    <property type="entry name" value="Mg_chelat-rel_C"/>
</dbReference>
<evidence type="ECO:0000256" key="3">
    <source>
        <dbReference type="ARBA" id="ARBA00022840"/>
    </source>
</evidence>
<dbReference type="SUPFAM" id="SSF54211">
    <property type="entry name" value="Ribosomal protein S5 domain 2-like"/>
    <property type="match status" value="1"/>
</dbReference>
<dbReference type="Proteomes" id="UP000659630">
    <property type="component" value="Unassembled WGS sequence"/>
</dbReference>
<dbReference type="PRINTS" id="PR01657">
    <property type="entry name" value="MCMFAMILY"/>
</dbReference>
<accession>A0A923I4T8</accession>
<evidence type="ECO:0000259" key="4">
    <source>
        <dbReference type="SMART" id="SM00382"/>
    </source>
</evidence>
<keyword evidence="2" id="KW-0547">Nucleotide-binding</keyword>
<dbReference type="PROSITE" id="PS00410">
    <property type="entry name" value="G_DYNAMIN_1"/>
    <property type="match status" value="1"/>
</dbReference>
<evidence type="ECO:0000313" key="6">
    <source>
        <dbReference type="Proteomes" id="UP000659630"/>
    </source>
</evidence>
<organism evidence="5 6">
    <name type="scientific">Anaerofilum hominis</name>
    <dbReference type="NCBI Taxonomy" id="2763016"/>
    <lineage>
        <taxon>Bacteria</taxon>
        <taxon>Bacillati</taxon>
        <taxon>Bacillota</taxon>
        <taxon>Clostridia</taxon>
        <taxon>Eubacteriales</taxon>
        <taxon>Oscillospiraceae</taxon>
        <taxon>Anaerofilum</taxon>
    </lineage>
</organism>
<keyword evidence="3" id="KW-0067">ATP-binding</keyword>
<evidence type="ECO:0000313" key="5">
    <source>
        <dbReference type="EMBL" id="MBC5580308.1"/>
    </source>
</evidence>
<dbReference type="PANTHER" id="PTHR32039">
    <property type="entry name" value="MAGNESIUM-CHELATASE SUBUNIT CHLI"/>
    <property type="match status" value="1"/>
</dbReference>
<dbReference type="Gene3D" id="3.40.50.300">
    <property type="entry name" value="P-loop containing nucleotide triphosphate hydrolases"/>
    <property type="match status" value="1"/>
</dbReference>